<proteinExistence type="predicted"/>
<feature type="compositionally biased region" description="Polar residues" evidence="1">
    <location>
        <begin position="374"/>
        <end position="384"/>
    </location>
</feature>
<organism evidence="2 3">
    <name type="scientific">Candidula unifasciata</name>
    <dbReference type="NCBI Taxonomy" id="100452"/>
    <lineage>
        <taxon>Eukaryota</taxon>
        <taxon>Metazoa</taxon>
        <taxon>Spiralia</taxon>
        <taxon>Lophotrochozoa</taxon>
        <taxon>Mollusca</taxon>
        <taxon>Gastropoda</taxon>
        <taxon>Heterobranchia</taxon>
        <taxon>Euthyneura</taxon>
        <taxon>Panpulmonata</taxon>
        <taxon>Eupulmonata</taxon>
        <taxon>Stylommatophora</taxon>
        <taxon>Helicina</taxon>
        <taxon>Helicoidea</taxon>
        <taxon>Geomitridae</taxon>
        <taxon>Candidula</taxon>
    </lineage>
</organism>
<sequence>MLTQANQPLLVSGLKMTADDEINSTVATSIQQMKQELAAKRAENHKLTDQVNCLISLIKRSWTGDVNAVLHLSNIVGMEPPPHLSMSAGQDARPNSQLYPATMTRCEKHWERLTIKLLNKEYLSVQREIREYQQRHFESRQAYMDAVLQDHQQTMSRTALHRKSDLADMMEETDSKFIRYNKALQAVGSGAAGTFRQVQSAGQRRKVPTHNAFVNLELSLRDIVGGNPPSSPPRILKPSANAYRRPLSSLPHRRLPPNTYNDPARYSQGNVFALNENDGIKEPRAVSASSLRAGDIIRSRPRSGSNVKKHLADQSRKPVFVTQKGERPLKYETVHPVDSKPRSAKHRGSSAGGLNTRVPGHSKVLTVSLTDVISASSKPTSSTVAVGYSEDDPNDEMNKKKELHEDKGNEDVTVDHDHSDNEIPSSPADKPPVAVRAKSAFQRRPAFIDEYAKDEQKLNNIEEDFQKNVVNLQKKLGISDSGMVNFD</sequence>
<feature type="region of interest" description="Disordered" evidence="1">
    <location>
        <begin position="246"/>
        <end position="266"/>
    </location>
</feature>
<evidence type="ECO:0000256" key="1">
    <source>
        <dbReference type="SAM" id="MobiDB-lite"/>
    </source>
</evidence>
<accession>A0A8S3YUN5</accession>
<dbReference type="AlphaFoldDB" id="A0A8S3YUN5"/>
<feature type="compositionally biased region" description="Basic and acidic residues" evidence="1">
    <location>
        <begin position="396"/>
        <end position="421"/>
    </location>
</feature>
<feature type="region of interest" description="Disordered" evidence="1">
    <location>
        <begin position="336"/>
        <end position="359"/>
    </location>
</feature>
<dbReference type="OrthoDB" id="10015020at2759"/>
<evidence type="ECO:0000313" key="2">
    <source>
        <dbReference type="EMBL" id="CAG5120753.1"/>
    </source>
</evidence>
<name>A0A8S3YUN5_9EUPU</name>
<reference evidence="2" key="1">
    <citation type="submission" date="2021-04" db="EMBL/GenBank/DDBJ databases">
        <authorList>
            <consortium name="Molecular Ecology Group"/>
        </authorList>
    </citation>
    <scope>NUCLEOTIDE SEQUENCE</scope>
</reference>
<protein>
    <submittedName>
        <fullName evidence="2">Uncharacterized protein</fullName>
    </submittedName>
</protein>
<gene>
    <name evidence="2" type="ORF">CUNI_LOCUS6311</name>
</gene>
<dbReference type="EMBL" id="CAJHNH020000957">
    <property type="protein sequence ID" value="CAG5120753.1"/>
    <property type="molecule type" value="Genomic_DNA"/>
</dbReference>
<feature type="region of interest" description="Disordered" evidence="1">
    <location>
        <begin position="296"/>
        <end position="315"/>
    </location>
</feature>
<feature type="region of interest" description="Disordered" evidence="1">
    <location>
        <begin position="374"/>
        <end position="438"/>
    </location>
</feature>
<keyword evidence="3" id="KW-1185">Reference proteome</keyword>
<dbReference type="Proteomes" id="UP000678393">
    <property type="component" value="Unassembled WGS sequence"/>
</dbReference>
<evidence type="ECO:0000313" key="3">
    <source>
        <dbReference type="Proteomes" id="UP000678393"/>
    </source>
</evidence>
<comment type="caution">
    <text evidence="2">The sequence shown here is derived from an EMBL/GenBank/DDBJ whole genome shotgun (WGS) entry which is preliminary data.</text>
</comment>